<dbReference type="GO" id="GO:0031505">
    <property type="term" value="P:fungal-type cell wall organization"/>
    <property type="evidence" value="ECO:0007669"/>
    <property type="project" value="TreeGrafter"/>
</dbReference>
<accession>A0AAE0KJ51</accession>
<proteinExistence type="predicted"/>
<name>A0AAE0KJ51_9PEZI</name>
<evidence type="ECO:0000256" key="5">
    <source>
        <dbReference type="ARBA" id="ARBA00023180"/>
    </source>
</evidence>
<evidence type="ECO:0000256" key="6">
    <source>
        <dbReference type="SAM" id="MobiDB-lite"/>
    </source>
</evidence>
<evidence type="ECO:0000256" key="2">
    <source>
        <dbReference type="ARBA" id="ARBA00022512"/>
    </source>
</evidence>
<dbReference type="GO" id="GO:0005886">
    <property type="term" value="C:plasma membrane"/>
    <property type="evidence" value="ECO:0007669"/>
    <property type="project" value="TreeGrafter"/>
</dbReference>
<dbReference type="GO" id="GO:0009277">
    <property type="term" value="C:fungal-type cell wall"/>
    <property type="evidence" value="ECO:0007669"/>
    <property type="project" value="TreeGrafter"/>
</dbReference>
<dbReference type="Pfam" id="PF12454">
    <property type="entry name" value="Ecm33"/>
    <property type="match status" value="1"/>
</dbReference>
<gene>
    <name evidence="8" type="ORF">B0H63DRAFT_224015</name>
</gene>
<dbReference type="PANTHER" id="PTHR31018">
    <property type="entry name" value="SPORULATION-SPECIFIC PROTEIN-RELATED"/>
    <property type="match status" value="1"/>
</dbReference>
<comment type="subcellular location">
    <subcellularLocation>
        <location evidence="1">Secreted</location>
        <location evidence="1">Cell wall</location>
    </subcellularLocation>
</comment>
<evidence type="ECO:0000256" key="4">
    <source>
        <dbReference type="ARBA" id="ARBA00022729"/>
    </source>
</evidence>
<dbReference type="EMBL" id="JAULSW010000006">
    <property type="protein sequence ID" value="KAK3377738.1"/>
    <property type="molecule type" value="Genomic_DNA"/>
</dbReference>
<protein>
    <recommendedName>
        <fullName evidence="10">GPI-anchored cell wall organization protein Ecm33</fullName>
    </recommendedName>
</protein>
<reference evidence="8" key="1">
    <citation type="journal article" date="2023" name="Mol. Phylogenet. Evol.">
        <title>Genome-scale phylogeny and comparative genomics of the fungal order Sordariales.</title>
        <authorList>
            <person name="Hensen N."/>
            <person name="Bonometti L."/>
            <person name="Westerberg I."/>
            <person name="Brannstrom I.O."/>
            <person name="Guillou S."/>
            <person name="Cros-Aarteil S."/>
            <person name="Calhoun S."/>
            <person name="Haridas S."/>
            <person name="Kuo A."/>
            <person name="Mondo S."/>
            <person name="Pangilinan J."/>
            <person name="Riley R."/>
            <person name="LaButti K."/>
            <person name="Andreopoulos B."/>
            <person name="Lipzen A."/>
            <person name="Chen C."/>
            <person name="Yan M."/>
            <person name="Daum C."/>
            <person name="Ng V."/>
            <person name="Clum A."/>
            <person name="Steindorff A."/>
            <person name="Ohm R.A."/>
            <person name="Martin F."/>
            <person name="Silar P."/>
            <person name="Natvig D.O."/>
            <person name="Lalanne C."/>
            <person name="Gautier V."/>
            <person name="Ament-Velasquez S.L."/>
            <person name="Kruys A."/>
            <person name="Hutchinson M.I."/>
            <person name="Powell A.J."/>
            <person name="Barry K."/>
            <person name="Miller A.N."/>
            <person name="Grigoriev I.V."/>
            <person name="Debuchy R."/>
            <person name="Gladieux P."/>
            <person name="Hiltunen Thoren M."/>
            <person name="Johannesson H."/>
        </authorList>
    </citation>
    <scope>NUCLEOTIDE SEQUENCE</scope>
    <source>
        <strain evidence="8">CBS 232.78</strain>
    </source>
</reference>
<feature type="chain" id="PRO_5041972869" description="GPI-anchored cell wall organization protein Ecm33" evidence="7">
    <location>
        <begin position="19"/>
        <end position="400"/>
    </location>
</feature>
<organism evidence="8 9">
    <name type="scientific">Podospora didyma</name>
    <dbReference type="NCBI Taxonomy" id="330526"/>
    <lineage>
        <taxon>Eukaryota</taxon>
        <taxon>Fungi</taxon>
        <taxon>Dikarya</taxon>
        <taxon>Ascomycota</taxon>
        <taxon>Pezizomycotina</taxon>
        <taxon>Sordariomycetes</taxon>
        <taxon>Sordariomycetidae</taxon>
        <taxon>Sordariales</taxon>
        <taxon>Podosporaceae</taxon>
        <taxon>Podospora</taxon>
    </lineage>
</organism>
<reference evidence="8" key="2">
    <citation type="submission" date="2023-06" db="EMBL/GenBank/DDBJ databases">
        <authorList>
            <consortium name="Lawrence Berkeley National Laboratory"/>
            <person name="Haridas S."/>
            <person name="Hensen N."/>
            <person name="Bonometti L."/>
            <person name="Westerberg I."/>
            <person name="Brannstrom I.O."/>
            <person name="Guillou S."/>
            <person name="Cros-Aarteil S."/>
            <person name="Calhoun S."/>
            <person name="Kuo A."/>
            <person name="Mondo S."/>
            <person name="Pangilinan J."/>
            <person name="Riley R."/>
            <person name="LaButti K."/>
            <person name="Andreopoulos B."/>
            <person name="Lipzen A."/>
            <person name="Chen C."/>
            <person name="Yanf M."/>
            <person name="Daum C."/>
            <person name="Ng V."/>
            <person name="Clum A."/>
            <person name="Steindorff A."/>
            <person name="Ohm R."/>
            <person name="Martin F."/>
            <person name="Silar P."/>
            <person name="Natvig D."/>
            <person name="Lalanne C."/>
            <person name="Gautier V."/>
            <person name="Ament-velasquez S.L."/>
            <person name="Kruys A."/>
            <person name="Hutchinson M.I."/>
            <person name="Powell A.J."/>
            <person name="Barry K."/>
            <person name="Miller A.N."/>
            <person name="Grigoriev I.V."/>
            <person name="Debuchy R."/>
            <person name="Gladieux P."/>
            <person name="Thoren M.H."/>
            <person name="Johannesson H."/>
        </authorList>
    </citation>
    <scope>NUCLEOTIDE SEQUENCE</scope>
    <source>
        <strain evidence="8">CBS 232.78</strain>
    </source>
</reference>
<keyword evidence="3" id="KW-0964">Secreted</keyword>
<evidence type="ECO:0000256" key="1">
    <source>
        <dbReference type="ARBA" id="ARBA00004191"/>
    </source>
</evidence>
<evidence type="ECO:0000256" key="3">
    <source>
        <dbReference type="ARBA" id="ARBA00022525"/>
    </source>
</evidence>
<keyword evidence="2" id="KW-0134">Cell wall</keyword>
<evidence type="ECO:0000313" key="9">
    <source>
        <dbReference type="Proteomes" id="UP001285441"/>
    </source>
</evidence>
<keyword evidence="5" id="KW-0325">Glycoprotein</keyword>
<feature type="compositionally biased region" description="Gly residues" evidence="6">
    <location>
        <begin position="359"/>
        <end position="371"/>
    </location>
</feature>
<feature type="signal peptide" evidence="7">
    <location>
        <begin position="1"/>
        <end position="18"/>
    </location>
</feature>
<dbReference type="Proteomes" id="UP001285441">
    <property type="component" value="Unassembled WGS sequence"/>
</dbReference>
<dbReference type="InterPro" id="IPR036941">
    <property type="entry name" value="Rcpt_L-dom_sf"/>
</dbReference>
<evidence type="ECO:0000256" key="7">
    <source>
        <dbReference type="SAM" id="SignalP"/>
    </source>
</evidence>
<evidence type="ECO:0000313" key="8">
    <source>
        <dbReference type="EMBL" id="KAK3377738.1"/>
    </source>
</evidence>
<keyword evidence="9" id="KW-1185">Reference proteome</keyword>
<comment type="caution">
    <text evidence="8">The sequence shown here is derived from an EMBL/GenBank/DDBJ whole genome shotgun (WGS) entry which is preliminary data.</text>
</comment>
<dbReference type="AlphaFoldDB" id="A0AAE0KJ51"/>
<dbReference type="InterPro" id="IPR051648">
    <property type="entry name" value="CWI-Assembly_Regulator"/>
</dbReference>
<sequence length="400" mass="41907">MLAKILLPTLVAIGSVSAQSGVCTFTSTQTYHSQAEATALANCKSVKGSIVIASDAQPNIDITGPSEITGDLSLLSNNLIETFKSDNLAKIGGNFEIRNVTKLGALRFPKLTEVSALEWFTLNNLDTLEMALSKAVNITISDTFLQKLDGIDVTSINKFDINNNRRLTKFSTKLGNVSDTLTISSNGLLLQVDLPNLIWIKDMQIANVTKFSAPSLATVNNSAKFDFNYFTEFLAPNLTSSGVVSFIGNPSLTNLSFPLLQTVSRDLSIANNTALKKITGFPELEQVSGAVLLRGTFDEADFPAIQDVKGAFDVASSANITASCDKFKPLAPANQGGNGLIQGVFSCEGLKAEATDDTGSGGSGSGSNTGGGKKDSGAAGLAVNTVLFGVAALGVAQFLL</sequence>
<evidence type="ECO:0008006" key="10">
    <source>
        <dbReference type="Google" id="ProtNLM"/>
    </source>
</evidence>
<dbReference type="Gene3D" id="3.80.20.20">
    <property type="entry name" value="Receptor L-domain"/>
    <property type="match status" value="1"/>
</dbReference>
<feature type="region of interest" description="Disordered" evidence="6">
    <location>
        <begin position="355"/>
        <end position="374"/>
    </location>
</feature>
<keyword evidence="4 7" id="KW-0732">Signal</keyword>
<dbReference type="GO" id="GO:0009986">
    <property type="term" value="C:cell surface"/>
    <property type="evidence" value="ECO:0007669"/>
    <property type="project" value="TreeGrafter"/>
</dbReference>
<dbReference type="SUPFAM" id="SSF52058">
    <property type="entry name" value="L domain-like"/>
    <property type="match status" value="1"/>
</dbReference>
<dbReference type="PANTHER" id="PTHR31018:SF3">
    <property type="entry name" value="RECEPTOR PROTEIN-TYROSINE KINASE"/>
    <property type="match status" value="1"/>
</dbReference>